<keyword evidence="3" id="KW-1185">Reference proteome</keyword>
<proteinExistence type="predicted"/>
<organism evidence="2 3">
    <name type="scientific">Geodermatophilus tzadiensis</name>
    <dbReference type="NCBI Taxonomy" id="1137988"/>
    <lineage>
        <taxon>Bacteria</taxon>
        <taxon>Bacillati</taxon>
        <taxon>Actinomycetota</taxon>
        <taxon>Actinomycetes</taxon>
        <taxon>Geodermatophilales</taxon>
        <taxon>Geodermatophilaceae</taxon>
        <taxon>Geodermatophilus</taxon>
    </lineage>
</organism>
<sequence length="343" mass="36146">MARLISSRALLQLLRRGDLRARLRATQDGQAALRLQVVSAALDTGVLDALARAPASTAELARLTGATDPDLLEAFLRVAAVVRLVDGDGARWRLARAGRAVVEDDLVRASYEGFGGFHTDLYRGLRPVLTEGARRRDTTEHGEVIARMSAGFDPFVHDLLVRTVAERRPRRVLDVGCGAGLQLAGVLEAAPAATGVGVDVDAGAAALAARTLRERGLADRATVATLDVRTALAEGPGGPLGEPFDLALLANVVYYLPPAERVPLLRAVAGLLTPGGTLLVVTTATVPQLFSRHMDLLLRAQEGDLQLPDAGSLVRQLTEAGLHPEPPRTLVPGAPLVAVSATR</sequence>
<dbReference type="InterPro" id="IPR036390">
    <property type="entry name" value="WH_DNA-bd_sf"/>
</dbReference>
<keyword evidence="2" id="KW-0808">Transferase</keyword>
<dbReference type="CDD" id="cd02440">
    <property type="entry name" value="AdoMet_MTases"/>
    <property type="match status" value="1"/>
</dbReference>
<dbReference type="RefSeq" id="WP_106275517.1">
    <property type="nucleotide sequence ID" value="NZ_PVTG01000002.1"/>
</dbReference>
<dbReference type="InterPro" id="IPR013217">
    <property type="entry name" value="Methyltransf_12"/>
</dbReference>
<dbReference type="AlphaFoldDB" id="A0A2T0TZG5"/>
<dbReference type="InterPro" id="IPR029063">
    <property type="entry name" value="SAM-dependent_MTases_sf"/>
</dbReference>
<gene>
    <name evidence="2" type="ORF">LY71_10221</name>
</gene>
<dbReference type="SUPFAM" id="SSF46785">
    <property type="entry name" value="Winged helix' DNA-binding domain"/>
    <property type="match status" value="1"/>
</dbReference>
<dbReference type="GO" id="GO:0008168">
    <property type="term" value="F:methyltransferase activity"/>
    <property type="evidence" value="ECO:0007669"/>
    <property type="project" value="UniProtKB-KW"/>
</dbReference>
<dbReference type="Gene3D" id="3.40.50.150">
    <property type="entry name" value="Vaccinia Virus protein VP39"/>
    <property type="match status" value="1"/>
</dbReference>
<dbReference type="Pfam" id="PF08242">
    <property type="entry name" value="Methyltransf_12"/>
    <property type="match status" value="1"/>
</dbReference>
<feature type="domain" description="Methyltransferase type 12" evidence="1">
    <location>
        <begin position="173"/>
        <end position="278"/>
    </location>
</feature>
<dbReference type="OrthoDB" id="9800454at2"/>
<comment type="caution">
    <text evidence="2">The sequence shown here is derived from an EMBL/GenBank/DDBJ whole genome shotgun (WGS) entry which is preliminary data.</text>
</comment>
<dbReference type="Gene3D" id="1.10.10.10">
    <property type="entry name" value="Winged helix-like DNA-binding domain superfamily/Winged helix DNA-binding domain"/>
    <property type="match status" value="1"/>
</dbReference>
<dbReference type="SUPFAM" id="SSF53335">
    <property type="entry name" value="S-adenosyl-L-methionine-dependent methyltransferases"/>
    <property type="match status" value="1"/>
</dbReference>
<dbReference type="InterPro" id="IPR036388">
    <property type="entry name" value="WH-like_DNA-bd_sf"/>
</dbReference>
<dbReference type="Proteomes" id="UP000239210">
    <property type="component" value="Unassembled WGS sequence"/>
</dbReference>
<evidence type="ECO:0000313" key="2">
    <source>
        <dbReference type="EMBL" id="PRY50958.1"/>
    </source>
</evidence>
<accession>A0A2T0TZG5</accession>
<name>A0A2T0TZG5_9ACTN</name>
<keyword evidence="2" id="KW-0489">Methyltransferase</keyword>
<evidence type="ECO:0000313" key="3">
    <source>
        <dbReference type="Proteomes" id="UP000239210"/>
    </source>
</evidence>
<protein>
    <submittedName>
        <fullName evidence="2">Methyltransferase family protein</fullName>
    </submittedName>
</protein>
<evidence type="ECO:0000259" key="1">
    <source>
        <dbReference type="Pfam" id="PF08242"/>
    </source>
</evidence>
<reference evidence="2 3" key="1">
    <citation type="submission" date="2018-03" db="EMBL/GenBank/DDBJ databases">
        <title>Genomic Encyclopedia of Archaeal and Bacterial Type Strains, Phase II (KMG-II): from individual species to whole genera.</title>
        <authorList>
            <person name="Goeker M."/>
        </authorList>
    </citation>
    <scope>NUCLEOTIDE SEQUENCE [LARGE SCALE GENOMIC DNA]</scope>
    <source>
        <strain evidence="2 3">DSM 45416</strain>
    </source>
</reference>
<dbReference type="EMBL" id="PVTG01000002">
    <property type="protein sequence ID" value="PRY50958.1"/>
    <property type="molecule type" value="Genomic_DNA"/>
</dbReference>
<dbReference type="GO" id="GO:0032259">
    <property type="term" value="P:methylation"/>
    <property type="evidence" value="ECO:0007669"/>
    <property type="project" value="UniProtKB-KW"/>
</dbReference>